<dbReference type="GO" id="GO:0005737">
    <property type="term" value="C:cytoplasm"/>
    <property type="evidence" value="ECO:0007669"/>
    <property type="project" value="UniProtKB-SubCell"/>
</dbReference>
<dbReference type="GO" id="GO:0016746">
    <property type="term" value="F:acyltransferase activity"/>
    <property type="evidence" value="ECO:0007669"/>
    <property type="project" value="UniProtKB-KW"/>
</dbReference>
<dbReference type="InterPro" id="IPR029058">
    <property type="entry name" value="AB_hydrolase_fold"/>
</dbReference>
<feature type="domain" description="Poly-beta-hydroxybutyrate polymerase N-terminal" evidence="7">
    <location>
        <begin position="126"/>
        <end position="298"/>
    </location>
</feature>
<dbReference type="STRING" id="582667.SAMN05192568_1001418"/>
<dbReference type="NCBIfam" id="TIGR01838">
    <property type="entry name" value="PHA_synth_I"/>
    <property type="match status" value="1"/>
</dbReference>
<feature type="domain" description="AB hydrolase-1" evidence="6">
    <location>
        <begin position="302"/>
        <end position="541"/>
    </location>
</feature>
<gene>
    <name evidence="8" type="ORF">SAMN05192568_1001418</name>
</gene>
<evidence type="ECO:0000256" key="5">
    <source>
        <dbReference type="SAM" id="MobiDB-lite"/>
    </source>
</evidence>
<evidence type="ECO:0000256" key="4">
    <source>
        <dbReference type="ARBA" id="ARBA00023315"/>
    </source>
</evidence>
<dbReference type="Gene3D" id="3.40.50.1820">
    <property type="entry name" value="alpha/beta hydrolase"/>
    <property type="match status" value="1"/>
</dbReference>
<dbReference type="GO" id="GO:0042619">
    <property type="term" value="P:poly-hydroxybutyrate biosynthetic process"/>
    <property type="evidence" value="ECO:0007669"/>
    <property type="project" value="InterPro"/>
</dbReference>
<evidence type="ECO:0000259" key="7">
    <source>
        <dbReference type="Pfam" id="PF07167"/>
    </source>
</evidence>
<name>A0A1I4FKZ2_9HYPH</name>
<dbReference type="SUPFAM" id="SSF53474">
    <property type="entry name" value="alpha/beta-Hydrolases"/>
    <property type="match status" value="1"/>
</dbReference>
<comment type="subcellular location">
    <subcellularLocation>
        <location evidence="1">Cytoplasm</location>
    </subcellularLocation>
</comment>
<evidence type="ECO:0000256" key="2">
    <source>
        <dbReference type="ARBA" id="ARBA00022490"/>
    </source>
</evidence>
<dbReference type="InterPro" id="IPR010963">
    <property type="entry name" value="PHA_synth_I"/>
</dbReference>
<evidence type="ECO:0000256" key="1">
    <source>
        <dbReference type="ARBA" id="ARBA00004496"/>
    </source>
</evidence>
<proteinExistence type="predicted"/>
<feature type="region of interest" description="Disordered" evidence="5">
    <location>
        <begin position="1"/>
        <end position="31"/>
    </location>
</feature>
<protein>
    <submittedName>
        <fullName evidence="8">Polyhydroxyalkanoate synthase</fullName>
    </submittedName>
</protein>
<dbReference type="Proteomes" id="UP000199048">
    <property type="component" value="Unassembled WGS sequence"/>
</dbReference>
<dbReference type="InterPro" id="IPR010941">
    <property type="entry name" value="PhaC_N"/>
</dbReference>
<evidence type="ECO:0000259" key="6">
    <source>
        <dbReference type="Pfam" id="PF00561"/>
    </source>
</evidence>
<dbReference type="EMBL" id="FOTK01000001">
    <property type="protein sequence ID" value="SFL18588.1"/>
    <property type="molecule type" value="Genomic_DNA"/>
</dbReference>
<dbReference type="Pfam" id="PF00561">
    <property type="entry name" value="Abhydrolase_1"/>
    <property type="match status" value="1"/>
</dbReference>
<reference evidence="9" key="1">
    <citation type="submission" date="2016-10" db="EMBL/GenBank/DDBJ databases">
        <authorList>
            <person name="Varghese N."/>
            <person name="Submissions S."/>
        </authorList>
    </citation>
    <scope>NUCLEOTIDE SEQUENCE [LARGE SCALE GENOMIC DNA]</scope>
    <source>
        <strain evidence="9">BL36</strain>
    </source>
</reference>
<keyword evidence="3" id="KW-0808">Transferase</keyword>
<dbReference type="Pfam" id="PF07167">
    <property type="entry name" value="PhaC_N"/>
    <property type="match status" value="1"/>
</dbReference>
<dbReference type="PANTHER" id="PTHR36837">
    <property type="entry name" value="POLY(3-HYDROXYALKANOATE) POLYMERASE SUBUNIT PHAC"/>
    <property type="match status" value="1"/>
</dbReference>
<evidence type="ECO:0000256" key="3">
    <source>
        <dbReference type="ARBA" id="ARBA00022679"/>
    </source>
</evidence>
<organism evidence="8 9">
    <name type="scientific">Methylobacterium pseudosasicola</name>
    <dbReference type="NCBI Taxonomy" id="582667"/>
    <lineage>
        <taxon>Bacteria</taxon>
        <taxon>Pseudomonadati</taxon>
        <taxon>Pseudomonadota</taxon>
        <taxon>Alphaproteobacteria</taxon>
        <taxon>Hyphomicrobiales</taxon>
        <taxon>Methylobacteriaceae</taxon>
        <taxon>Methylobacterium</taxon>
    </lineage>
</organism>
<accession>A0A1I4FKZ2</accession>
<keyword evidence="9" id="KW-1185">Reference proteome</keyword>
<dbReference type="InterPro" id="IPR000073">
    <property type="entry name" value="AB_hydrolase_1"/>
</dbReference>
<dbReference type="AlphaFoldDB" id="A0A1I4FKZ2"/>
<evidence type="ECO:0000313" key="9">
    <source>
        <dbReference type="Proteomes" id="UP000199048"/>
    </source>
</evidence>
<dbReference type="PANTHER" id="PTHR36837:SF5">
    <property type="entry name" value="POLY-3-HYDROXYBUTYRATE SYNTHASE"/>
    <property type="match status" value="1"/>
</dbReference>
<sequence length="615" mass="67844">MTSPRTQAPDQAAARTSLANGALPDGITPPMPDIEALSRNAGQFVEALGRSAARMLTPEAQAGAPSGEINEAVKTLGQIAESWLADPNRSAEAQAKLSQAFLTLWGTTYMRLQGQPADPVAVPEPRDGRFSDSEWSTNPYFDFIKQGYLIATRWAESLVDEAQGIDEHTHHKAQFYLRQLTSMLSPSNFLPTNPELIRHTLQESGANLVRGLKMYEEDLAAGGGQLRVRQTDPSGFEVGRNIAVTPGEVVFRNDLIELIQYAPTTETVLKRPFLMVPPWINKFYILDLNPQKSFLKWMVDQGLTVFCISWVNPDARHADKDFESYMREGIEAAIDAIGVATGETEVHAAGYCVGGTLLAVTLAMQAATGNRRIKSATLLTTQVDFTHAGDLKVFADEEQIRQVEARMAERGYLEGSRMANAFNMLRPNDMIWSYVVNNYIKGKPPSAFDLLYWNSDATRMPAANHSFYLRNCYLENSLAQGRMVLGNVRLDLKKVQVPIFNLATREDHIAPAISVFEGSKTFGGKVDYVLAGSGHIAGVVNPPYKPKYGYWTGGPVKGELKDWIAAAAETKGSWWPYWFQWIEAQAPERVPARKPGGDALPSLGPAPGTYVRMRA</sequence>
<evidence type="ECO:0000313" key="8">
    <source>
        <dbReference type="EMBL" id="SFL18588.1"/>
    </source>
</evidence>
<keyword evidence="2" id="KW-0963">Cytoplasm</keyword>
<dbReference type="InterPro" id="IPR051321">
    <property type="entry name" value="PHA/PHB_synthase"/>
</dbReference>
<keyword evidence="4" id="KW-0012">Acyltransferase</keyword>